<evidence type="ECO:0000313" key="8">
    <source>
        <dbReference type="Proteomes" id="UP000250744"/>
    </source>
</evidence>
<comment type="caution">
    <text evidence="7">The sequence shown here is derived from an EMBL/GenBank/DDBJ whole genome shotgun (WGS) entry which is preliminary data.</text>
</comment>
<proteinExistence type="inferred from homology"/>
<name>A0A364NMU3_9GAMM</name>
<dbReference type="GO" id="GO:1990351">
    <property type="term" value="C:transporter complex"/>
    <property type="evidence" value="ECO:0007669"/>
    <property type="project" value="TreeGrafter"/>
</dbReference>
<evidence type="ECO:0000256" key="3">
    <source>
        <dbReference type="ARBA" id="ARBA00023139"/>
    </source>
</evidence>
<evidence type="ECO:0000256" key="4">
    <source>
        <dbReference type="ARBA" id="ARBA00023237"/>
    </source>
</evidence>
<dbReference type="PANTHER" id="PTHR38098:SF1">
    <property type="entry name" value="LPS-ASSEMBLY LIPOPROTEIN LPTE"/>
    <property type="match status" value="1"/>
</dbReference>
<dbReference type="Proteomes" id="UP000250744">
    <property type="component" value="Unassembled WGS sequence"/>
</dbReference>
<dbReference type="PROSITE" id="PS51257">
    <property type="entry name" value="PROKAR_LIPOPROTEIN"/>
    <property type="match status" value="1"/>
</dbReference>
<reference evidence="7 8" key="1">
    <citation type="submission" date="2018-06" db="EMBL/GenBank/DDBJ databases">
        <title>Nitrincola tibetense sp. nov., isolated from Lake XuguoCo on Tibetan Plateau.</title>
        <authorList>
            <person name="Xing P."/>
        </authorList>
    </citation>
    <scope>NUCLEOTIDE SEQUENCE [LARGE SCALE GENOMIC DNA]</scope>
    <source>
        <strain evidence="8">xg18</strain>
    </source>
</reference>
<keyword evidence="2 6" id="KW-0472">Membrane</keyword>
<evidence type="ECO:0000256" key="1">
    <source>
        <dbReference type="ARBA" id="ARBA00022729"/>
    </source>
</evidence>
<organism evidence="7 8">
    <name type="scientific">Nitrincola tibetensis</name>
    <dbReference type="NCBI Taxonomy" id="2219697"/>
    <lineage>
        <taxon>Bacteria</taxon>
        <taxon>Pseudomonadati</taxon>
        <taxon>Pseudomonadota</taxon>
        <taxon>Gammaproteobacteria</taxon>
        <taxon>Oceanospirillales</taxon>
        <taxon>Oceanospirillaceae</taxon>
        <taxon>Nitrincola</taxon>
    </lineage>
</organism>
<comment type="function">
    <text evidence="6">Together with LptD, is involved in the assembly of lipopolysaccharide (LPS) at the surface of the outer membrane. Required for the proper assembly of LptD. Binds LPS and may serve as the LPS recognition site at the outer membrane.</text>
</comment>
<dbReference type="Gene3D" id="3.30.160.150">
    <property type="entry name" value="Lipoprotein like domain"/>
    <property type="match status" value="1"/>
</dbReference>
<protein>
    <recommendedName>
        <fullName evidence="6">LPS-assembly lipoprotein LptE</fullName>
    </recommendedName>
</protein>
<dbReference type="EMBL" id="QKRX01000005">
    <property type="protein sequence ID" value="RAU18207.1"/>
    <property type="molecule type" value="Genomic_DNA"/>
</dbReference>
<dbReference type="HAMAP" id="MF_01186">
    <property type="entry name" value="LPS_assembly_LptE"/>
    <property type="match status" value="1"/>
</dbReference>
<comment type="subcellular location">
    <subcellularLocation>
        <location evidence="6">Cell outer membrane</location>
        <topology evidence="6">Lipid-anchor</topology>
    </subcellularLocation>
</comment>
<accession>A0A364NMU3</accession>
<gene>
    <name evidence="6" type="primary">lptE</name>
    <name evidence="7" type="ORF">DN062_08175</name>
</gene>
<comment type="similarity">
    <text evidence="6">Belongs to the LptE lipoprotein family.</text>
</comment>
<comment type="subunit">
    <text evidence="6">Component of the lipopolysaccharide transport and assembly complex. Interacts with LptD.</text>
</comment>
<dbReference type="GO" id="GO:0043165">
    <property type="term" value="P:Gram-negative-bacterium-type cell outer membrane assembly"/>
    <property type="evidence" value="ECO:0007669"/>
    <property type="project" value="UniProtKB-UniRule"/>
</dbReference>
<dbReference type="Pfam" id="PF04390">
    <property type="entry name" value="LptE"/>
    <property type="match status" value="1"/>
</dbReference>
<keyword evidence="4 6" id="KW-0998">Cell outer membrane</keyword>
<dbReference type="RefSeq" id="WP_112158850.1">
    <property type="nucleotide sequence ID" value="NZ_QKRX01000005.1"/>
</dbReference>
<keyword evidence="1 6" id="KW-0732">Signal</keyword>
<dbReference type="GO" id="GO:0001530">
    <property type="term" value="F:lipopolysaccharide binding"/>
    <property type="evidence" value="ECO:0007669"/>
    <property type="project" value="TreeGrafter"/>
</dbReference>
<evidence type="ECO:0000313" key="7">
    <source>
        <dbReference type="EMBL" id="RAU18207.1"/>
    </source>
</evidence>
<evidence type="ECO:0000256" key="2">
    <source>
        <dbReference type="ARBA" id="ARBA00023136"/>
    </source>
</evidence>
<dbReference type="GO" id="GO:0009279">
    <property type="term" value="C:cell outer membrane"/>
    <property type="evidence" value="ECO:0007669"/>
    <property type="project" value="UniProtKB-SubCell"/>
</dbReference>
<dbReference type="InterPro" id="IPR007485">
    <property type="entry name" value="LPS_assembly_LptE"/>
</dbReference>
<evidence type="ECO:0000256" key="5">
    <source>
        <dbReference type="ARBA" id="ARBA00023288"/>
    </source>
</evidence>
<evidence type="ECO:0000256" key="6">
    <source>
        <dbReference type="HAMAP-Rule" id="MF_01186"/>
    </source>
</evidence>
<sequence length="166" mass="18879">MAMSLRMRHWCLLCLLTLMVSGCGFHLRGSYSVSDELSHVSIVSESVSQAMVQAVTEAMTLNGVEVLPGADIQLLLKNQSDIRRTVSLTRLARSSEYELRTMIHLHVVDSEGNELLPERTLYAERVYSIDPDNITATETQEIILKEQIRRELAQQIMRQYIRLKSS</sequence>
<dbReference type="PANTHER" id="PTHR38098">
    <property type="entry name" value="LPS-ASSEMBLY LIPOPROTEIN LPTE"/>
    <property type="match status" value="1"/>
</dbReference>
<keyword evidence="3 6" id="KW-0564">Palmitate</keyword>
<dbReference type="GO" id="GO:0015920">
    <property type="term" value="P:lipopolysaccharide transport"/>
    <property type="evidence" value="ECO:0007669"/>
    <property type="project" value="TreeGrafter"/>
</dbReference>
<dbReference type="AlphaFoldDB" id="A0A364NMU3"/>
<keyword evidence="8" id="KW-1185">Reference proteome</keyword>
<dbReference type="OrthoDB" id="7349153at2"/>
<keyword evidence="5 6" id="KW-0449">Lipoprotein</keyword>